<evidence type="ECO:0000313" key="2">
    <source>
        <dbReference type="Proteomes" id="UP000377798"/>
    </source>
</evidence>
<dbReference type="SMART" id="SM01101">
    <property type="entry name" value="CRISPR_assoc"/>
    <property type="match status" value="1"/>
</dbReference>
<dbReference type="CDD" id="cd09727">
    <property type="entry name" value="Cas6_I-E"/>
    <property type="match status" value="1"/>
</dbReference>
<dbReference type="Gene3D" id="3.30.70.1210">
    <property type="entry name" value="Crispr-associated protein, domain 2"/>
    <property type="match status" value="1"/>
</dbReference>
<comment type="caution">
    <text evidence="1">The sequence shown here is derived from an EMBL/GenBank/DDBJ whole genome shotgun (WGS) entry which is preliminary data.</text>
</comment>
<dbReference type="SUPFAM" id="SSF117987">
    <property type="entry name" value="CRISPR-associated protein"/>
    <property type="match status" value="2"/>
</dbReference>
<organism evidence="1 2">
    <name type="scientific">Urinicoccus massiliensis</name>
    <dbReference type="NCBI Taxonomy" id="1723382"/>
    <lineage>
        <taxon>Bacteria</taxon>
        <taxon>Bacillati</taxon>
        <taxon>Bacillota</taxon>
        <taxon>Tissierellia</taxon>
        <taxon>Tissierellales</taxon>
        <taxon>Peptoniphilaceae</taxon>
        <taxon>Urinicoccus</taxon>
    </lineage>
</organism>
<accession>A0A8H2M787</accession>
<keyword evidence="2" id="KW-1185">Reference proteome</keyword>
<sequence length="217" mass="25341">MYISRVKIDLDNRKNLRDLSHLGCYHGWIEDSFPEERGKENRSRKLWRIDSIHDEYYLLVLSEKKPEESILEKYAIKGSLETKDYDPFLEKLKEGMRAKFRIKLNTVKSLADRSQGRKRGRLVPVPLDELIPYFLSRAEKNGFHVDEDDLRIVAKSKELFEKQDQEDTRIKLDLVSTSYEGFLTITDLEKFKKALTQGIGKKKAYGFGLLTIIPCHG</sequence>
<protein>
    <submittedName>
        <fullName evidence="1">CRISPR-associated protein Cas6/Cse3/CasE, subtype I-E/ECOLI</fullName>
    </submittedName>
</protein>
<dbReference type="InterPro" id="IPR010179">
    <property type="entry name" value="CRISPR-assoc_prot_Cse3"/>
</dbReference>
<dbReference type="NCBIfam" id="TIGR01907">
    <property type="entry name" value="casE_Cse3"/>
    <property type="match status" value="1"/>
</dbReference>
<reference evidence="1 2" key="1">
    <citation type="submission" date="2019-02" db="EMBL/GenBank/DDBJ databases">
        <authorList>
            <consortium name="Pathogen Informatics"/>
        </authorList>
    </citation>
    <scope>NUCLEOTIDE SEQUENCE [LARGE SCALE GENOMIC DNA]</scope>
    <source>
        <strain evidence="1 2">3012STDY7089603</strain>
    </source>
</reference>
<dbReference type="RefSeq" id="WP_131748595.1">
    <property type="nucleotide sequence ID" value="NZ_CAACYI010000001.1"/>
</dbReference>
<proteinExistence type="predicted"/>
<evidence type="ECO:0000313" key="1">
    <source>
        <dbReference type="EMBL" id="VFB16101.1"/>
    </source>
</evidence>
<dbReference type="Proteomes" id="UP000377798">
    <property type="component" value="Unassembled WGS sequence"/>
</dbReference>
<name>A0A8H2M787_9FIRM</name>
<dbReference type="EMBL" id="CAACYI010000001">
    <property type="protein sequence ID" value="VFB16101.1"/>
    <property type="molecule type" value="Genomic_DNA"/>
</dbReference>
<dbReference type="AlphaFoldDB" id="A0A8H2M787"/>
<gene>
    <name evidence="1" type="ORF">NCTC13150_00617</name>
</gene>
<dbReference type="Pfam" id="PF08798">
    <property type="entry name" value="CRISPR_assoc"/>
    <property type="match status" value="1"/>
</dbReference>
<dbReference type="Gene3D" id="3.30.70.1200">
    <property type="entry name" value="Crispr-associated protein, domain 1"/>
    <property type="match status" value="1"/>
</dbReference>